<dbReference type="RefSeq" id="WP_311686195.1">
    <property type="nucleotide sequence ID" value="NZ_JAVRHM010000018.1"/>
</dbReference>
<dbReference type="Proteomes" id="UP001261624">
    <property type="component" value="Unassembled WGS sequence"/>
</dbReference>
<feature type="domain" description="Transposase IS204/IS1001/IS1096/IS1165 DDE" evidence="1">
    <location>
        <begin position="12"/>
        <end position="251"/>
    </location>
</feature>
<evidence type="ECO:0000313" key="2">
    <source>
        <dbReference type="EMBL" id="MDT0691060.1"/>
    </source>
</evidence>
<dbReference type="InterPro" id="IPR047951">
    <property type="entry name" value="Transpos_ISL3"/>
</dbReference>
<evidence type="ECO:0000259" key="1">
    <source>
        <dbReference type="Pfam" id="PF01610"/>
    </source>
</evidence>
<name>A0ABU3E563_9FLAO</name>
<comment type="caution">
    <text evidence="2">The sequence shown here is derived from an EMBL/GenBank/DDBJ whole genome shotgun (WGS) entry which is preliminary data.</text>
</comment>
<evidence type="ECO:0000313" key="3">
    <source>
        <dbReference type="Proteomes" id="UP001261624"/>
    </source>
</evidence>
<protein>
    <submittedName>
        <fullName evidence="2">Transposase</fullName>
    </submittedName>
</protein>
<accession>A0ABU3E563</accession>
<organism evidence="2 3">
    <name type="scientific">Autumnicola patrickiae</name>
    <dbReference type="NCBI Taxonomy" id="3075591"/>
    <lineage>
        <taxon>Bacteria</taxon>
        <taxon>Pseudomonadati</taxon>
        <taxon>Bacteroidota</taxon>
        <taxon>Flavobacteriia</taxon>
        <taxon>Flavobacteriales</taxon>
        <taxon>Flavobacteriaceae</taxon>
        <taxon>Autumnicola</taxon>
    </lineage>
</organism>
<reference evidence="2 3" key="1">
    <citation type="submission" date="2023-09" db="EMBL/GenBank/DDBJ databases">
        <authorList>
            <person name="Rey-Velasco X."/>
        </authorList>
    </citation>
    <scope>NUCLEOTIDE SEQUENCE [LARGE SCALE GENOMIC DNA]</scope>
    <source>
        <strain evidence="2 3">F188</strain>
    </source>
</reference>
<sequence>MITNKKARGKKGALVAIMAGTKVEPIVRQLLKIPSSLRGQVKEITLDMAYSMKHIARTCFPKAIQVTDRFHVQKLAIEALQELRIKHRWEALDLENQQLQKAKSSDFEYKPQVLPNGDTKKQLLARSRYLLYKAPSNWTTNQQQRAKLLFKIYPDIQQAYSLVNQLRSIFNENTEVKIAYTKLAHWYRAVEESGFKAFNTVANSISLNYRSILNYFKNRSTNASAESFNAKIKAFRSQFRGVKNVEFFLYRLTTIFA</sequence>
<dbReference type="PANTHER" id="PTHR33498:SF1">
    <property type="entry name" value="TRANSPOSASE FOR INSERTION SEQUENCE ELEMENT IS1557"/>
    <property type="match status" value="1"/>
</dbReference>
<proteinExistence type="predicted"/>
<dbReference type="InterPro" id="IPR002560">
    <property type="entry name" value="Transposase_DDE"/>
</dbReference>
<gene>
    <name evidence="2" type="ORF">RM549_14795</name>
</gene>
<dbReference type="PANTHER" id="PTHR33498">
    <property type="entry name" value="TRANSPOSASE FOR INSERTION SEQUENCE ELEMENT IS1557"/>
    <property type="match status" value="1"/>
</dbReference>
<keyword evidence="3" id="KW-1185">Reference proteome</keyword>
<dbReference type="EMBL" id="JAVRHM010000018">
    <property type="protein sequence ID" value="MDT0691060.1"/>
    <property type="molecule type" value="Genomic_DNA"/>
</dbReference>
<dbReference type="Pfam" id="PF01610">
    <property type="entry name" value="DDE_Tnp_ISL3"/>
    <property type="match status" value="1"/>
</dbReference>